<feature type="compositionally biased region" description="Acidic residues" evidence="1">
    <location>
        <begin position="69"/>
        <end position="79"/>
    </location>
</feature>
<evidence type="ECO:0000256" key="1">
    <source>
        <dbReference type="SAM" id="MobiDB-lite"/>
    </source>
</evidence>
<dbReference type="HOGENOM" id="CLU_1556626_0_0_1"/>
<name>G0P1I5_CAEBE</name>
<gene>
    <name evidence="2" type="ORF">CAEBREN_08418</name>
</gene>
<sequence>MRNQMKEKDSSVIKCKVGEEWISSIEDNLRKEKESLMTVVETELKMIQLTSHDFEDAKESCETDRGTDEALDETSEEEDVKGGKGNHYTPAEDFELYSFVFHRIIRGVPKSKLALRDKDTWETIRKKGKINRDGQSMKSRWSQHLKYLDRILEIEDFPDDMANVLRETFKKE</sequence>
<dbReference type="InParanoid" id="G0P1I5"/>
<feature type="compositionally biased region" description="Basic and acidic residues" evidence="1">
    <location>
        <begin position="55"/>
        <end position="68"/>
    </location>
</feature>
<protein>
    <submittedName>
        <fullName evidence="2">Uncharacterized protein</fullName>
    </submittedName>
</protein>
<evidence type="ECO:0000313" key="2">
    <source>
        <dbReference type="EMBL" id="EGT42361.1"/>
    </source>
</evidence>
<dbReference type="EMBL" id="GL380014">
    <property type="protein sequence ID" value="EGT42361.1"/>
    <property type="molecule type" value="Genomic_DNA"/>
</dbReference>
<organism evidence="3">
    <name type="scientific">Caenorhabditis brenneri</name>
    <name type="common">Nematode worm</name>
    <dbReference type="NCBI Taxonomy" id="135651"/>
    <lineage>
        <taxon>Eukaryota</taxon>
        <taxon>Metazoa</taxon>
        <taxon>Ecdysozoa</taxon>
        <taxon>Nematoda</taxon>
        <taxon>Chromadorea</taxon>
        <taxon>Rhabditida</taxon>
        <taxon>Rhabditina</taxon>
        <taxon>Rhabditomorpha</taxon>
        <taxon>Rhabditoidea</taxon>
        <taxon>Rhabditidae</taxon>
        <taxon>Peloderinae</taxon>
        <taxon>Caenorhabditis</taxon>
    </lineage>
</organism>
<dbReference type="Proteomes" id="UP000008068">
    <property type="component" value="Unassembled WGS sequence"/>
</dbReference>
<reference evidence="3" key="1">
    <citation type="submission" date="2011-07" db="EMBL/GenBank/DDBJ databases">
        <authorList>
            <consortium name="Caenorhabditis brenneri Sequencing and Analysis Consortium"/>
            <person name="Wilson R.K."/>
        </authorList>
    </citation>
    <scope>NUCLEOTIDE SEQUENCE [LARGE SCALE GENOMIC DNA]</scope>
    <source>
        <strain evidence="3">PB2801</strain>
    </source>
</reference>
<dbReference type="AlphaFoldDB" id="G0P1I5"/>
<keyword evidence="3" id="KW-1185">Reference proteome</keyword>
<feature type="region of interest" description="Disordered" evidence="1">
    <location>
        <begin position="55"/>
        <end position="87"/>
    </location>
</feature>
<evidence type="ECO:0000313" key="3">
    <source>
        <dbReference type="Proteomes" id="UP000008068"/>
    </source>
</evidence>
<proteinExistence type="predicted"/>
<accession>G0P1I5</accession>